<keyword evidence="3" id="KW-1185">Reference proteome</keyword>
<evidence type="ECO:0000256" key="1">
    <source>
        <dbReference type="SAM" id="Phobius"/>
    </source>
</evidence>
<dbReference type="RefSeq" id="WP_253965882.1">
    <property type="nucleotide sequence ID" value="NZ_JALHBS010000124.1"/>
</dbReference>
<accession>A0A9X2H7Z7</accession>
<sequence>MGDTLDGFIMSLLISTVFISTGALFLAQMISVDEDGRPLHVGMWSRMYALAAAIWAVVLWLL</sequence>
<keyword evidence="1" id="KW-1133">Transmembrane helix</keyword>
<dbReference type="EMBL" id="JALHBS010000124">
    <property type="protein sequence ID" value="MCP3057097.1"/>
    <property type="molecule type" value="Genomic_DNA"/>
</dbReference>
<organism evidence="2 3">
    <name type="scientific">Aurantimonas marianensis</name>
    <dbReference type="NCBI Taxonomy" id="2920428"/>
    <lineage>
        <taxon>Bacteria</taxon>
        <taxon>Pseudomonadati</taxon>
        <taxon>Pseudomonadota</taxon>
        <taxon>Alphaproteobacteria</taxon>
        <taxon>Hyphomicrobiales</taxon>
        <taxon>Aurantimonadaceae</taxon>
        <taxon>Aurantimonas</taxon>
    </lineage>
</organism>
<protein>
    <submittedName>
        <fullName evidence="2">Uncharacterized protein</fullName>
    </submittedName>
</protein>
<dbReference type="AlphaFoldDB" id="A0A9X2H7Z7"/>
<evidence type="ECO:0000313" key="2">
    <source>
        <dbReference type="EMBL" id="MCP3057097.1"/>
    </source>
</evidence>
<name>A0A9X2H7Z7_9HYPH</name>
<evidence type="ECO:0000313" key="3">
    <source>
        <dbReference type="Proteomes" id="UP001155220"/>
    </source>
</evidence>
<feature type="transmembrane region" description="Helical" evidence="1">
    <location>
        <begin position="7"/>
        <end position="31"/>
    </location>
</feature>
<feature type="transmembrane region" description="Helical" evidence="1">
    <location>
        <begin position="43"/>
        <end position="61"/>
    </location>
</feature>
<reference evidence="2" key="1">
    <citation type="submission" date="2022-03" db="EMBL/GenBank/DDBJ databases">
        <title>Aurantimonas Liuensis sp. Nov., isolated from the hadal seawater of the Mariana Trench.</title>
        <authorList>
            <person name="Liu R."/>
        </authorList>
    </citation>
    <scope>NUCLEOTIDE SEQUENCE</scope>
    <source>
        <strain evidence="2">LRZ36</strain>
    </source>
</reference>
<dbReference type="Proteomes" id="UP001155220">
    <property type="component" value="Unassembled WGS sequence"/>
</dbReference>
<keyword evidence="1" id="KW-0472">Membrane</keyword>
<keyword evidence="1" id="KW-0812">Transmembrane</keyword>
<comment type="caution">
    <text evidence="2">The sequence shown here is derived from an EMBL/GenBank/DDBJ whole genome shotgun (WGS) entry which is preliminary data.</text>
</comment>
<proteinExistence type="predicted"/>
<gene>
    <name evidence="2" type="ORF">MJ956_18415</name>
</gene>